<dbReference type="Proteomes" id="UP001548189">
    <property type="component" value="Unassembled WGS sequence"/>
</dbReference>
<accession>A0ABV2BVK2</accession>
<name>A0ABV2BVK2_9GAMM</name>
<evidence type="ECO:0000313" key="2">
    <source>
        <dbReference type="Proteomes" id="UP001548189"/>
    </source>
</evidence>
<dbReference type="Pfam" id="PF20598">
    <property type="entry name" value="DUF6795"/>
    <property type="match status" value="1"/>
</dbReference>
<sequence>MNFFKYFQFYLFSAVKGRVHDNGTPLVGAKLTRTAQDAFNGKTYTDYAYTDSEGQFELSFIKIWGFRLLLEPLVFQKIEVEYKGIKKLAWDMTKHNLHHYGEIAYEEDAKMIPIEIDCDWKNSEDKKQKIIKERKVYAVSFGIATILEKNATTTKTVAVLKMIYFNIKLVQVFR</sequence>
<keyword evidence="2" id="KW-1185">Reference proteome</keyword>
<evidence type="ECO:0000313" key="1">
    <source>
        <dbReference type="EMBL" id="MET1255969.1"/>
    </source>
</evidence>
<comment type="caution">
    <text evidence="1">The sequence shown here is derived from an EMBL/GenBank/DDBJ whole genome shotgun (WGS) entry which is preliminary data.</text>
</comment>
<dbReference type="InterPro" id="IPR046474">
    <property type="entry name" value="DUF6795"/>
</dbReference>
<organism evidence="1 2">
    <name type="scientific">Aliikangiella maris</name>
    <dbReference type="NCBI Taxonomy" id="3162458"/>
    <lineage>
        <taxon>Bacteria</taxon>
        <taxon>Pseudomonadati</taxon>
        <taxon>Pseudomonadota</taxon>
        <taxon>Gammaproteobacteria</taxon>
        <taxon>Oceanospirillales</taxon>
        <taxon>Pleioneaceae</taxon>
        <taxon>Aliikangiella</taxon>
    </lineage>
</organism>
<gene>
    <name evidence="1" type="ORF">ABVT43_12585</name>
</gene>
<protein>
    <submittedName>
        <fullName evidence="1">DUF6795 domain-containing protein</fullName>
    </submittedName>
</protein>
<dbReference type="EMBL" id="JBEVCJ010000015">
    <property type="protein sequence ID" value="MET1255969.1"/>
    <property type="molecule type" value="Genomic_DNA"/>
</dbReference>
<proteinExistence type="predicted"/>
<reference evidence="1 2" key="1">
    <citation type="submission" date="2024-06" db="EMBL/GenBank/DDBJ databases">
        <authorList>
            <person name="Li F."/>
        </authorList>
    </citation>
    <scope>NUCLEOTIDE SEQUENCE [LARGE SCALE GENOMIC DNA]</scope>
    <source>
        <strain evidence="1 2">GXAS 311</strain>
    </source>
</reference>